<feature type="domain" description="Peptidase S9 prolyl oligopeptidase catalytic" evidence="1">
    <location>
        <begin position="410"/>
        <end position="605"/>
    </location>
</feature>
<dbReference type="PANTHER" id="PTHR43056">
    <property type="entry name" value="PEPTIDASE S9 PROLYL OLIGOPEPTIDASE"/>
    <property type="match status" value="1"/>
</dbReference>
<dbReference type="PANTHER" id="PTHR43056:SF5">
    <property type="entry name" value="PEPTIDASE S9 PROLYL OLIGOPEPTIDASE CATALYTIC DOMAIN-CONTAINING PROTEIN"/>
    <property type="match status" value="1"/>
</dbReference>
<dbReference type="SUPFAM" id="SSF53474">
    <property type="entry name" value="alpha/beta-Hydrolases"/>
    <property type="match status" value="1"/>
</dbReference>
<reference evidence="2 3" key="1">
    <citation type="submission" date="2020-06" db="EMBL/GenBank/DDBJ databases">
        <title>Halomonas sp. QX-1 draft genome sequence.</title>
        <authorList>
            <person name="Qiu X."/>
        </authorList>
    </citation>
    <scope>NUCLEOTIDE SEQUENCE [LARGE SCALE GENOMIC DNA]</scope>
    <source>
        <strain evidence="2 3">QX-1</strain>
    </source>
</reference>
<evidence type="ECO:0000313" key="2">
    <source>
        <dbReference type="EMBL" id="NVF12959.1"/>
    </source>
</evidence>
<organism evidence="2 3">
    <name type="scientific">Vreelandella maris</name>
    <dbReference type="NCBI Taxonomy" id="2729617"/>
    <lineage>
        <taxon>Bacteria</taxon>
        <taxon>Pseudomonadati</taxon>
        <taxon>Pseudomonadota</taxon>
        <taxon>Gammaproteobacteria</taxon>
        <taxon>Oceanospirillales</taxon>
        <taxon>Halomonadaceae</taxon>
        <taxon>Vreelandella</taxon>
    </lineage>
</organism>
<dbReference type="GO" id="GO:0008236">
    <property type="term" value="F:serine-type peptidase activity"/>
    <property type="evidence" value="ECO:0007669"/>
    <property type="project" value="InterPro"/>
</dbReference>
<dbReference type="InterPro" id="IPR001375">
    <property type="entry name" value="Peptidase_S9_cat"/>
</dbReference>
<protein>
    <submittedName>
        <fullName evidence="2">S9 family peptidase</fullName>
    </submittedName>
</protein>
<sequence>MSKHITFDVSSLLDTMPREVALPADGLSELQATPTGAFWLAANPATGRKTLWHWANGESRALTPPLYDVGSRVNGYGGGAYACFDEFVVIIDNPSQQLLQQPLAGGEARPWWSRPDARYGGMIADPHRCRVLAVEEYGDGRQGSQRLVAIREGELDVIAEGSDFYGAPSLSPNGRWLAWVEWQLPNMPWQRSTLKIAELGDDGLARAINCWDGGTAVSQPRFASDGGLIVMSDHGGWWQPYRFKGETVKLLSDWPADHIPTPWQLGESHHLWQGDGGIVVRLEEGAAHVLHLDSQGRSSARYFPDASRVAGLASAEGWLYAITQGVGHTARLERVRFGNNEHQKLLSLATLDLSLVPETLTITVGGDEWFTAFLYHGDGKEAQAGSPMPLIIRVHGGPTSASYPVYDPLVHWWTQQGFAVADINPRGSGNWGRAFRERFAGEWGQLDVEDVIALADELVAQGVADAEQLFIRGQSAGGFTVLNTLAATTCFRAGASLYGVTDAPRLATQTHRFESGYLEWLLGDTASQRRQSPCYRVNSINSPVIFFQGDQDRVVVPEQTHAMAAALQQRDVKARVVLFDDEGHGIRHPDNRRRMIAEELAFFASTSHTGR</sequence>
<dbReference type="RefSeq" id="WP_176302174.1">
    <property type="nucleotide sequence ID" value="NZ_JABWCV010000002.1"/>
</dbReference>
<dbReference type="Gene3D" id="3.40.50.1820">
    <property type="entry name" value="alpha/beta hydrolase"/>
    <property type="match status" value="1"/>
</dbReference>
<dbReference type="InterPro" id="IPR029058">
    <property type="entry name" value="AB_hydrolase_fold"/>
</dbReference>
<dbReference type="Gene3D" id="2.120.10.30">
    <property type="entry name" value="TolB, C-terminal domain"/>
    <property type="match status" value="1"/>
</dbReference>
<dbReference type="AlphaFoldDB" id="A0A7Y6V777"/>
<gene>
    <name evidence="2" type="ORF">HUO07_02080</name>
</gene>
<keyword evidence="3" id="KW-1185">Reference proteome</keyword>
<evidence type="ECO:0000259" key="1">
    <source>
        <dbReference type="Pfam" id="PF00326"/>
    </source>
</evidence>
<name>A0A7Y6V777_9GAMM</name>
<dbReference type="GO" id="GO:0006508">
    <property type="term" value="P:proteolysis"/>
    <property type="evidence" value="ECO:0007669"/>
    <property type="project" value="InterPro"/>
</dbReference>
<proteinExistence type="predicted"/>
<dbReference type="Pfam" id="PF00326">
    <property type="entry name" value="Peptidase_S9"/>
    <property type="match status" value="1"/>
</dbReference>
<dbReference type="InterPro" id="IPR050585">
    <property type="entry name" value="Xaa-Pro_dipeptidyl-ppase/CocE"/>
</dbReference>
<accession>A0A7Y6V777</accession>
<dbReference type="EMBL" id="JABWCV010000002">
    <property type="protein sequence ID" value="NVF12959.1"/>
    <property type="molecule type" value="Genomic_DNA"/>
</dbReference>
<comment type="caution">
    <text evidence="2">The sequence shown here is derived from an EMBL/GenBank/DDBJ whole genome shotgun (WGS) entry which is preliminary data.</text>
</comment>
<dbReference type="InterPro" id="IPR011042">
    <property type="entry name" value="6-blade_b-propeller_TolB-like"/>
</dbReference>
<dbReference type="SUPFAM" id="SSF69322">
    <property type="entry name" value="Tricorn protease domain 2"/>
    <property type="match status" value="1"/>
</dbReference>
<dbReference type="Proteomes" id="UP000589984">
    <property type="component" value="Unassembled WGS sequence"/>
</dbReference>
<evidence type="ECO:0000313" key="3">
    <source>
        <dbReference type="Proteomes" id="UP000589984"/>
    </source>
</evidence>